<dbReference type="PANTHER" id="PTHR11477">
    <property type="entry name" value="TRANSCRIPTION FACTOR S-II ZINC FINGER DOMAIN-CONTAINING PROTEIN"/>
    <property type="match status" value="1"/>
</dbReference>
<evidence type="ECO:0000259" key="8">
    <source>
        <dbReference type="PROSITE" id="PS51133"/>
    </source>
</evidence>
<dbReference type="GO" id="GO:0008270">
    <property type="term" value="F:zinc ion binding"/>
    <property type="evidence" value="ECO:0007669"/>
    <property type="project" value="UniProtKB-KW"/>
</dbReference>
<evidence type="ECO:0000256" key="6">
    <source>
        <dbReference type="PROSITE-ProRule" id="PRU00472"/>
    </source>
</evidence>
<dbReference type="Gene3D" id="2.20.25.10">
    <property type="match status" value="1"/>
</dbReference>
<comment type="subcellular location">
    <subcellularLocation>
        <location evidence="1">Nucleus</location>
    </subcellularLocation>
</comment>
<feature type="region of interest" description="Disordered" evidence="7">
    <location>
        <begin position="72"/>
        <end position="107"/>
    </location>
</feature>
<dbReference type="PROSITE" id="PS51133">
    <property type="entry name" value="ZF_TFIIS_2"/>
    <property type="match status" value="1"/>
</dbReference>
<dbReference type="GO" id="GO:0031440">
    <property type="term" value="P:regulation of mRNA 3'-end processing"/>
    <property type="evidence" value="ECO:0007669"/>
    <property type="project" value="TreeGrafter"/>
</dbReference>
<keyword evidence="2" id="KW-0479">Metal-binding</keyword>
<dbReference type="VEuPathDB" id="MicrosporidiaDB:DI09_234p20"/>
<dbReference type="Proteomes" id="UP000029725">
    <property type="component" value="Unassembled WGS sequence"/>
</dbReference>
<evidence type="ECO:0000256" key="7">
    <source>
        <dbReference type="SAM" id="MobiDB-lite"/>
    </source>
</evidence>
<feature type="domain" description="TFIIS-type" evidence="8">
    <location>
        <begin position="124"/>
        <end position="164"/>
    </location>
</feature>
<keyword evidence="11" id="KW-1185">Reference proteome</keyword>
<evidence type="ECO:0000313" key="11">
    <source>
        <dbReference type="Proteomes" id="UP000029725"/>
    </source>
</evidence>
<dbReference type="SMART" id="SM00510">
    <property type="entry name" value="TFS2M"/>
    <property type="match status" value="1"/>
</dbReference>
<reference evidence="10 11" key="1">
    <citation type="submission" date="2014-04" db="EMBL/GenBank/DDBJ databases">
        <title>A new species of microsporidia sheds light on the evolution of extreme parasitism.</title>
        <authorList>
            <person name="Haag K.L."/>
            <person name="James T.Y."/>
            <person name="Larsson R."/>
            <person name="Schaer T.M."/>
            <person name="Refardt D."/>
            <person name="Pombert J.-F."/>
            <person name="Ebert D."/>
        </authorList>
    </citation>
    <scope>NUCLEOTIDE SEQUENCE [LARGE SCALE GENOMIC DNA]</scope>
    <source>
        <strain evidence="10 11">UGP3</strain>
        <tissue evidence="10">Spores</tissue>
    </source>
</reference>
<proteinExistence type="predicted"/>
<dbReference type="GO" id="GO:0003676">
    <property type="term" value="F:nucleic acid binding"/>
    <property type="evidence" value="ECO:0007669"/>
    <property type="project" value="InterPro"/>
</dbReference>
<comment type="caution">
    <text evidence="10">The sequence shown here is derived from an EMBL/GenBank/DDBJ whole genome shotgun (WGS) entry which is preliminary data.</text>
</comment>
<evidence type="ECO:0000256" key="1">
    <source>
        <dbReference type="ARBA" id="ARBA00004123"/>
    </source>
</evidence>
<dbReference type="FunFam" id="2.20.25.10:FF:000001">
    <property type="entry name" value="Probable Transcription elongation factor S-II"/>
    <property type="match status" value="1"/>
</dbReference>
<evidence type="ECO:0000313" key="10">
    <source>
        <dbReference type="EMBL" id="KGG51962.1"/>
    </source>
</evidence>
<dbReference type="SMART" id="SM00440">
    <property type="entry name" value="ZnF_C2C2"/>
    <property type="match status" value="1"/>
</dbReference>
<protein>
    <submittedName>
        <fullName evidence="10">Transcription elongation factor</fullName>
    </submittedName>
</protein>
<organism evidence="10 11">
    <name type="scientific">Mitosporidium daphniae</name>
    <dbReference type="NCBI Taxonomy" id="1485682"/>
    <lineage>
        <taxon>Eukaryota</taxon>
        <taxon>Fungi</taxon>
        <taxon>Fungi incertae sedis</taxon>
        <taxon>Microsporidia</taxon>
        <taxon>Mitosporidium</taxon>
    </lineage>
</organism>
<dbReference type="PANTHER" id="PTHR11477:SF0">
    <property type="entry name" value="IP08861P-RELATED"/>
    <property type="match status" value="1"/>
</dbReference>
<dbReference type="InterPro" id="IPR036575">
    <property type="entry name" value="TFIIS_cen_dom_sf"/>
</dbReference>
<keyword evidence="10" id="KW-0648">Protein biosynthesis</keyword>
<dbReference type="GeneID" id="25259152"/>
<dbReference type="InterPro" id="IPR003618">
    <property type="entry name" value="TFIIS_cen_dom"/>
</dbReference>
<dbReference type="PROSITE" id="PS00466">
    <property type="entry name" value="ZF_TFIIS_1"/>
    <property type="match status" value="1"/>
</dbReference>
<dbReference type="GO" id="GO:0003746">
    <property type="term" value="F:translation elongation factor activity"/>
    <property type="evidence" value="ECO:0007669"/>
    <property type="project" value="UniProtKB-KW"/>
</dbReference>
<evidence type="ECO:0000259" key="9">
    <source>
        <dbReference type="PROSITE" id="PS51321"/>
    </source>
</evidence>
<dbReference type="Pfam" id="PF01096">
    <property type="entry name" value="Zn_ribbon_TFIIS"/>
    <property type="match status" value="1"/>
</dbReference>
<sequence length="165" mass="19157">MFYQALLLAIEEKKVADPELHEPFEIDNAVEASIKIEKCLFEQHGNPSNDAYKKAFRSKYLNLKDKANPGLRGQILSGDISPSDFIKMSPSEMASEERRKEDDRINKENLLKARAAKDNESETDMFQCSRCKQRKCKYFQLQTRSADEPMTTYVTCIHCGHRWRM</sequence>
<dbReference type="RefSeq" id="XP_013238398.1">
    <property type="nucleotide sequence ID" value="XM_013382944.1"/>
</dbReference>
<keyword evidence="4" id="KW-0862">Zinc</keyword>
<evidence type="ECO:0000256" key="4">
    <source>
        <dbReference type="ARBA" id="ARBA00022833"/>
    </source>
</evidence>
<dbReference type="PROSITE" id="PS51321">
    <property type="entry name" value="TFIIS_CENTRAL"/>
    <property type="match status" value="1"/>
</dbReference>
<dbReference type="OrthoDB" id="44867at2759"/>
<dbReference type="InterPro" id="IPR001222">
    <property type="entry name" value="Znf_TFIIS"/>
</dbReference>
<dbReference type="EMBL" id="JMKJ01000149">
    <property type="protein sequence ID" value="KGG51962.1"/>
    <property type="molecule type" value="Genomic_DNA"/>
</dbReference>
<keyword evidence="10" id="KW-0251">Elongation factor</keyword>
<dbReference type="CDD" id="cd13749">
    <property type="entry name" value="Zn-ribbon_TFIIS"/>
    <property type="match status" value="1"/>
</dbReference>
<dbReference type="AlphaFoldDB" id="A0A098VSK5"/>
<dbReference type="Gene3D" id="1.10.472.30">
    <property type="entry name" value="Transcription elongation factor S-II, central domain"/>
    <property type="match status" value="1"/>
</dbReference>
<evidence type="ECO:0000256" key="3">
    <source>
        <dbReference type="ARBA" id="ARBA00022771"/>
    </source>
</evidence>
<dbReference type="SUPFAM" id="SSF46942">
    <property type="entry name" value="Elongation factor TFIIS domain 2"/>
    <property type="match status" value="1"/>
</dbReference>
<dbReference type="Pfam" id="PF07500">
    <property type="entry name" value="TFIIS_M"/>
    <property type="match status" value="1"/>
</dbReference>
<dbReference type="GO" id="GO:0005634">
    <property type="term" value="C:nucleus"/>
    <property type="evidence" value="ECO:0007669"/>
    <property type="project" value="UniProtKB-SubCell"/>
</dbReference>
<dbReference type="HOGENOM" id="CLU_037637_4_1_1"/>
<keyword evidence="5" id="KW-0539">Nucleus</keyword>
<dbReference type="GO" id="GO:0031564">
    <property type="term" value="P:transcription antitermination"/>
    <property type="evidence" value="ECO:0007669"/>
    <property type="project" value="TreeGrafter"/>
</dbReference>
<keyword evidence="3 6" id="KW-0863">Zinc-finger</keyword>
<feature type="compositionally biased region" description="Basic and acidic residues" evidence="7">
    <location>
        <begin position="95"/>
        <end position="107"/>
    </location>
</feature>
<gene>
    <name evidence="10" type="ORF">DI09_234p20</name>
</gene>
<feature type="domain" description="TFIIS central" evidence="9">
    <location>
        <begin position="1"/>
        <end position="121"/>
    </location>
</feature>
<dbReference type="PIRSF" id="PIRSF006704">
    <property type="entry name" value="TF_IIS"/>
    <property type="match status" value="1"/>
</dbReference>
<dbReference type="InterPro" id="IPR035100">
    <property type="entry name" value="TF_IIS-typ"/>
</dbReference>
<dbReference type="SUPFAM" id="SSF57783">
    <property type="entry name" value="Zinc beta-ribbon"/>
    <property type="match status" value="1"/>
</dbReference>
<dbReference type="GO" id="GO:0006362">
    <property type="term" value="P:transcription elongation by RNA polymerase I"/>
    <property type="evidence" value="ECO:0007669"/>
    <property type="project" value="TreeGrafter"/>
</dbReference>
<evidence type="ECO:0000256" key="5">
    <source>
        <dbReference type="ARBA" id="ARBA00023242"/>
    </source>
</evidence>
<accession>A0A098VSK5</accession>
<dbReference type="GO" id="GO:0006368">
    <property type="term" value="P:transcription elongation by RNA polymerase II"/>
    <property type="evidence" value="ECO:0007669"/>
    <property type="project" value="TreeGrafter"/>
</dbReference>
<name>A0A098VSK5_9MICR</name>
<evidence type="ECO:0000256" key="2">
    <source>
        <dbReference type="ARBA" id="ARBA00022723"/>
    </source>
</evidence>